<sequence length="133" mass="15662">MHEFSKKYKNHVGFSKKIKIKTINLASHLETQNIDFIDEYISDAEGHDLTILKSLEEFVFTNRVKKIQCEVTRNNKSNPHLNTNNYEESFDKFLPPQYKKICSGWGSLLTVGKFDDVPSHYEFMDVIWLNRMN</sequence>
<dbReference type="Proteomes" id="UP000001589">
    <property type="component" value="Chromosome"/>
</dbReference>
<dbReference type="AlphaFoldDB" id="A2BXW2"/>
<organism evidence="1 2">
    <name type="scientific">Prochlorococcus marinus (strain MIT 9515)</name>
    <dbReference type="NCBI Taxonomy" id="167542"/>
    <lineage>
        <taxon>Bacteria</taxon>
        <taxon>Bacillati</taxon>
        <taxon>Cyanobacteriota</taxon>
        <taxon>Cyanophyceae</taxon>
        <taxon>Synechococcales</taxon>
        <taxon>Prochlorococcaceae</taxon>
        <taxon>Prochlorococcus</taxon>
    </lineage>
</organism>
<reference evidence="1 2" key="1">
    <citation type="journal article" date="2007" name="PLoS Genet.">
        <title>Patterns and implications of gene gain and loss in the evolution of Prochlorococcus.</title>
        <authorList>
            <person name="Kettler G.C."/>
            <person name="Martiny A.C."/>
            <person name="Huang K."/>
            <person name="Zucker J."/>
            <person name="Coleman M.L."/>
            <person name="Rodrigue S."/>
            <person name="Chen F."/>
            <person name="Lapidus A."/>
            <person name="Ferriera S."/>
            <person name="Johnson J."/>
            <person name="Steglich C."/>
            <person name="Church G.M."/>
            <person name="Richardson P."/>
            <person name="Chisholm S.W."/>
        </authorList>
    </citation>
    <scope>NUCLEOTIDE SEQUENCE [LARGE SCALE GENOMIC DNA]</scope>
    <source>
        <strain evidence="1 2">MIT 9515</strain>
    </source>
</reference>
<name>A2BXW2_PROM5</name>
<proteinExistence type="predicted"/>
<dbReference type="KEGG" id="pmc:P9515_14161"/>
<accession>A2BXW2</accession>
<dbReference type="OrthoDB" id="1342662at2"/>
<dbReference type="HOGENOM" id="CLU_1904873_0_0_3"/>
<dbReference type="EMBL" id="CP000552">
    <property type="protein sequence ID" value="ABM72623.1"/>
    <property type="molecule type" value="Genomic_DNA"/>
</dbReference>
<evidence type="ECO:0000313" key="2">
    <source>
        <dbReference type="Proteomes" id="UP000001589"/>
    </source>
</evidence>
<evidence type="ECO:0000313" key="1">
    <source>
        <dbReference type="EMBL" id="ABM72623.1"/>
    </source>
</evidence>
<protein>
    <submittedName>
        <fullName evidence="1">Uncharacterized protein</fullName>
    </submittedName>
</protein>
<gene>
    <name evidence="1" type="ordered locus">P9515_14161</name>
</gene>